<reference evidence="2 3" key="1">
    <citation type="journal article" date="2018" name="Biotechnol. Adv.">
        <title>Improved genomic resources and new bioinformatic workflow for the carcinogenic parasite Clonorchis sinensis: Biotechnological implications.</title>
        <authorList>
            <person name="Wang D."/>
            <person name="Korhonen P.K."/>
            <person name="Gasser R.B."/>
            <person name="Young N.D."/>
        </authorList>
    </citation>
    <scope>NUCLEOTIDE SEQUENCE [LARGE SCALE GENOMIC DNA]</scope>
    <source>
        <strain evidence="2">Cs-k2</strain>
    </source>
</reference>
<evidence type="ECO:0000313" key="2">
    <source>
        <dbReference type="EMBL" id="KAG5443332.1"/>
    </source>
</evidence>
<proteinExistence type="predicted"/>
<dbReference type="Pfam" id="PF15925">
    <property type="entry name" value="SOSSC"/>
    <property type="match status" value="1"/>
</dbReference>
<dbReference type="GO" id="GO:0070876">
    <property type="term" value="C:SOSS complex"/>
    <property type="evidence" value="ECO:0007669"/>
    <property type="project" value="InterPro"/>
</dbReference>
<feature type="compositionally biased region" description="Basic and acidic residues" evidence="1">
    <location>
        <begin position="9"/>
        <end position="19"/>
    </location>
</feature>
<dbReference type="GO" id="GO:0006281">
    <property type="term" value="P:DNA repair"/>
    <property type="evidence" value="ECO:0007669"/>
    <property type="project" value="InterPro"/>
</dbReference>
<organism evidence="2 3">
    <name type="scientific">Clonorchis sinensis</name>
    <name type="common">Chinese liver fluke</name>
    <dbReference type="NCBI Taxonomy" id="79923"/>
    <lineage>
        <taxon>Eukaryota</taxon>
        <taxon>Metazoa</taxon>
        <taxon>Spiralia</taxon>
        <taxon>Lophotrochozoa</taxon>
        <taxon>Platyhelminthes</taxon>
        <taxon>Trematoda</taxon>
        <taxon>Digenea</taxon>
        <taxon>Opisthorchiida</taxon>
        <taxon>Opisthorchiata</taxon>
        <taxon>Opisthorchiidae</taxon>
        <taxon>Clonorchis</taxon>
    </lineage>
</organism>
<dbReference type="OrthoDB" id="419617at2759"/>
<feature type="region of interest" description="Disordered" evidence="1">
    <location>
        <begin position="1"/>
        <end position="26"/>
    </location>
</feature>
<dbReference type="AlphaFoldDB" id="A0A8T1M340"/>
<keyword evidence="3" id="KW-1185">Reference proteome</keyword>
<evidence type="ECO:0000256" key="1">
    <source>
        <dbReference type="SAM" id="MobiDB-lite"/>
    </source>
</evidence>
<name>A0A8T1M340_CLOSI</name>
<protein>
    <submittedName>
        <fullName evidence="2">Uncharacterized protein</fullName>
    </submittedName>
</protein>
<dbReference type="InterPro" id="IPR031821">
    <property type="entry name" value="SOSSC"/>
</dbReference>
<dbReference type="Proteomes" id="UP000286415">
    <property type="component" value="Unassembled WGS sequence"/>
</dbReference>
<accession>A0A8T1M340</accession>
<reference evidence="2 3" key="2">
    <citation type="journal article" date="2021" name="Genomics">
        <title>High-quality reference genome for Clonorchis sinensis.</title>
        <authorList>
            <person name="Young N.D."/>
            <person name="Stroehlein A.J."/>
            <person name="Kinkar L."/>
            <person name="Wang T."/>
            <person name="Sohn W.M."/>
            <person name="Chang B.C.H."/>
            <person name="Kaur P."/>
            <person name="Weisz D."/>
            <person name="Dudchenko O."/>
            <person name="Aiden E.L."/>
            <person name="Korhonen P.K."/>
            <person name="Gasser R.B."/>
        </authorList>
    </citation>
    <scope>NUCLEOTIDE SEQUENCE [LARGE SCALE GENOMIC DNA]</scope>
    <source>
        <strain evidence="2">Cs-k2</strain>
    </source>
</reference>
<sequence length="68" mass="7758">MDQDKRTRRPAESLEESRKPSASSSYLANCVRPIQTDTEKYPGFYIFQESLFGNVILPALPRVEVVPK</sequence>
<dbReference type="EMBL" id="NIRI02000056">
    <property type="protein sequence ID" value="KAG5443332.1"/>
    <property type="molecule type" value="Genomic_DNA"/>
</dbReference>
<gene>
    <name evidence="2" type="ORF">CSKR_202776</name>
</gene>
<comment type="caution">
    <text evidence="2">The sequence shown here is derived from an EMBL/GenBank/DDBJ whole genome shotgun (WGS) entry which is preliminary data.</text>
</comment>
<evidence type="ECO:0000313" key="3">
    <source>
        <dbReference type="Proteomes" id="UP000286415"/>
    </source>
</evidence>